<name>A0A0E3QTA7_METBA</name>
<dbReference type="AlphaFoldDB" id="A0A0E3QTA7"/>
<dbReference type="EMBL" id="CP009528">
    <property type="protein sequence ID" value="AKB53748.1"/>
    <property type="molecule type" value="Genomic_DNA"/>
</dbReference>
<accession>A0A0E3QTA7</accession>
<dbReference type="Proteomes" id="UP000033033">
    <property type="component" value="Chromosome"/>
</dbReference>
<organism evidence="1 2">
    <name type="scientific">Methanosarcina barkeri MS</name>
    <dbReference type="NCBI Taxonomy" id="1434108"/>
    <lineage>
        <taxon>Archaea</taxon>
        <taxon>Methanobacteriati</taxon>
        <taxon>Methanobacteriota</taxon>
        <taxon>Stenosarchaea group</taxon>
        <taxon>Methanomicrobia</taxon>
        <taxon>Methanosarcinales</taxon>
        <taxon>Methanosarcinaceae</taxon>
        <taxon>Methanosarcina</taxon>
    </lineage>
</organism>
<proteinExistence type="predicted"/>
<protein>
    <submittedName>
        <fullName evidence="1">Uncharacterized protein</fullName>
    </submittedName>
</protein>
<dbReference type="KEGG" id="mby:MSBRM_0750"/>
<reference evidence="1 2" key="1">
    <citation type="submission" date="2014-07" db="EMBL/GenBank/DDBJ databases">
        <title>Methanogenic archaea and the global carbon cycle.</title>
        <authorList>
            <person name="Henriksen J.R."/>
            <person name="Luke J."/>
            <person name="Reinhart S."/>
            <person name="Benedict M.N."/>
            <person name="Youngblut N.D."/>
            <person name="Metcalf M.E."/>
            <person name="Whitaker R.J."/>
            <person name="Metcalf W.W."/>
        </authorList>
    </citation>
    <scope>NUCLEOTIDE SEQUENCE [LARGE SCALE GENOMIC DNA]</scope>
    <source>
        <strain evidence="1 2">MS</strain>
    </source>
</reference>
<evidence type="ECO:0000313" key="2">
    <source>
        <dbReference type="Proteomes" id="UP000033033"/>
    </source>
</evidence>
<dbReference type="HOGENOM" id="CLU_2730338_0_0_2"/>
<sequence length="71" mass="8470">MYLSKANLKPDIVTNKEFWKLSWNFGDNFTVLYGLYLQVTLINKGIFCTGRMKKTVFLYFIFCRSKNLKQM</sequence>
<dbReference type="STRING" id="1434108.MSBRM_0750"/>
<gene>
    <name evidence="1" type="ORF">MSBRM_0750</name>
</gene>
<evidence type="ECO:0000313" key="1">
    <source>
        <dbReference type="EMBL" id="AKB53748.1"/>
    </source>
</evidence>
<keyword evidence="2" id="KW-1185">Reference proteome</keyword>